<evidence type="ECO:0000313" key="1">
    <source>
        <dbReference type="EMBL" id="KAL0105678.1"/>
    </source>
</evidence>
<evidence type="ECO:0000313" key="2">
    <source>
        <dbReference type="Proteomes" id="UP001430953"/>
    </source>
</evidence>
<organism evidence="1 2">
    <name type="scientific">Cardiocondyla obscurior</name>
    <dbReference type="NCBI Taxonomy" id="286306"/>
    <lineage>
        <taxon>Eukaryota</taxon>
        <taxon>Metazoa</taxon>
        <taxon>Ecdysozoa</taxon>
        <taxon>Arthropoda</taxon>
        <taxon>Hexapoda</taxon>
        <taxon>Insecta</taxon>
        <taxon>Pterygota</taxon>
        <taxon>Neoptera</taxon>
        <taxon>Endopterygota</taxon>
        <taxon>Hymenoptera</taxon>
        <taxon>Apocrita</taxon>
        <taxon>Aculeata</taxon>
        <taxon>Formicoidea</taxon>
        <taxon>Formicidae</taxon>
        <taxon>Myrmicinae</taxon>
        <taxon>Cardiocondyla</taxon>
    </lineage>
</organism>
<gene>
    <name evidence="1" type="ORF">PUN28_015860</name>
</gene>
<name>A0AAW2EQV8_9HYME</name>
<comment type="caution">
    <text evidence="1">The sequence shown here is derived from an EMBL/GenBank/DDBJ whole genome shotgun (WGS) entry which is preliminary data.</text>
</comment>
<keyword evidence="2" id="KW-1185">Reference proteome</keyword>
<dbReference type="AlphaFoldDB" id="A0AAW2EQV8"/>
<reference evidence="1 2" key="1">
    <citation type="submission" date="2023-03" db="EMBL/GenBank/DDBJ databases">
        <title>High recombination rates correlate with genetic variation in Cardiocondyla obscurior ants.</title>
        <authorList>
            <person name="Errbii M."/>
        </authorList>
    </citation>
    <scope>NUCLEOTIDE SEQUENCE [LARGE SCALE GENOMIC DNA]</scope>
    <source>
        <strain evidence="1">Alpha-2009</strain>
        <tissue evidence="1">Whole body</tissue>
    </source>
</reference>
<sequence>MNSVEIFLLAFVYPDSFINSYNKFNNCPELLLDELFFYFNELIKNLISVYVYGQKRVFWPGVIVTAQHTLTKALFNGRRKGEFATSGVTIIKVNSRDSRCNLIRIPRTMRHNCIIIVELVRPEYHRDTRNAVPRDRRVSYTLSAILTSLENDFKFETKALYLISAAC</sequence>
<dbReference type="Proteomes" id="UP001430953">
    <property type="component" value="Unassembled WGS sequence"/>
</dbReference>
<proteinExistence type="predicted"/>
<protein>
    <submittedName>
        <fullName evidence="1">Uncharacterized protein</fullName>
    </submittedName>
</protein>
<dbReference type="EMBL" id="JADYXP020000018">
    <property type="protein sequence ID" value="KAL0105678.1"/>
    <property type="molecule type" value="Genomic_DNA"/>
</dbReference>
<accession>A0AAW2EQV8</accession>